<evidence type="ECO:0000256" key="1">
    <source>
        <dbReference type="SAM" id="MobiDB-lite"/>
    </source>
</evidence>
<evidence type="ECO:0000313" key="3">
    <source>
        <dbReference type="Proteomes" id="UP000834106"/>
    </source>
</evidence>
<dbReference type="Proteomes" id="UP000834106">
    <property type="component" value="Chromosome 20"/>
</dbReference>
<dbReference type="PANTHER" id="PTHR31762">
    <property type="entry name" value="FAS-BINDING FACTOR-LIKE PROTEIN"/>
    <property type="match status" value="1"/>
</dbReference>
<proteinExistence type="predicted"/>
<reference evidence="2" key="1">
    <citation type="submission" date="2023-05" db="EMBL/GenBank/DDBJ databases">
        <authorList>
            <person name="Huff M."/>
        </authorList>
    </citation>
    <scope>NUCLEOTIDE SEQUENCE</scope>
</reference>
<feature type="compositionally biased region" description="Polar residues" evidence="1">
    <location>
        <begin position="90"/>
        <end position="107"/>
    </location>
</feature>
<feature type="compositionally biased region" description="Polar residues" evidence="1">
    <location>
        <begin position="7"/>
        <end position="23"/>
    </location>
</feature>
<feature type="compositionally biased region" description="Low complexity" evidence="1">
    <location>
        <begin position="108"/>
        <end position="141"/>
    </location>
</feature>
<sequence length="338" mass="36533">MHRHSRTASTGIANMKRPQNTKAAAQRLAQVMAHQSANDDEEEEDDLMYDYSPRIPSAGVGLAGGRPTGHRSTMQPSSVRTSVEPPPSAHSISGARTSATINSVEQKLSSARSTSSLLGSSQNKSAEQLSSAYSSGAGRSSDPTDSVEEAQPPSACSNIGKSASSVNLAEQPPSARSVASVRPNLGGKTAFMVPPSVPLSVKPAVSGIPAETQPDKIRDKRTTSWYLDQQNCQIQLFYAVNVCNLRTTLPSVHAEISGAKYEYWSSFCPLPAEVILNAGQKAKDENSMGKRLSALFCLDIERGLMELRKLAIETQLWEESRRLIDPDSKWKTQLDIDF</sequence>
<accession>A0AAD2EE11</accession>
<organism evidence="2 3">
    <name type="scientific">Fraxinus pennsylvanica</name>
    <dbReference type="NCBI Taxonomy" id="56036"/>
    <lineage>
        <taxon>Eukaryota</taxon>
        <taxon>Viridiplantae</taxon>
        <taxon>Streptophyta</taxon>
        <taxon>Embryophyta</taxon>
        <taxon>Tracheophyta</taxon>
        <taxon>Spermatophyta</taxon>
        <taxon>Magnoliopsida</taxon>
        <taxon>eudicotyledons</taxon>
        <taxon>Gunneridae</taxon>
        <taxon>Pentapetalae</taxon>
        <taxon>asterids</taxon>
        <taxon>lamiids</taxon>
        <taxon>Lamiales</taxon>
        <taxon>Oleaceae</taxon>
        <taxon>Oleeae</taxon>
        <taxon>Fraxinus</taxon>
    </lineage>
</organism>
<keyword evidence="3" id="KW-1185">Reference proteome</keyword>
<evidence type="ECO:0000313" key="2">
    <source>
        <dbReference type="EMBL" id="CAI9784315.1"/>
    </source>
</evidence>
<dbReference type="InterPro" id="IPR040321">
    <property type="entry name" value="SCD2-like"/>
</dbReference>
<dbReference type="AlphaFoldDB" id="A0AAD2EE11"/>
<dbReference type="PANTHER" id="PTHR31762:SF10">
    <property type="entry name" value="FAS-BINDING FACTOR-LIKE PROTEIN"/>
    <property type="match status" value="1"/>
</dbReference>
<name>A0AAD2EE11_9LAMI</name>
<feature type="region of interest" description="Disordered" evidence="1">
    <location>
        <begin position="1"/>
        <end position="181"/>
    </location>
</feature>
<gene>
    <name evidence="2" type="ORF">FPE_LOCUS31745</name>
</gene>
<dbReference type="EMBL" id="OU503055">
    <property type="protein sequence ID" value="CAI9784315.1"/>
    <property type="molecule type" value="Genomic_DNA"/>
</dbReference>
<feature type="compositionally biased region" description="Acidic residues" evidence="1">
    <location>
        <begin position="38"/>
        <end position="48"/>
    </location>
</feature>
<protein>
    <submittedName>
        <fullName evidence="2">Uncharacterized protein</fullName>
    </submittedName>
</protein>
<feature type="compositionally biased region" description="Polar residues" evidence="1">
    <location>
        <begin position="154"/>
        <end position="168"/>
    </location>
</feature>
<dbReference type="GO" id="GO:0000911">
    <property type="term" value="P:cytokinesis by cell plate formation"/>
    <property type="evidence" value="ECO:0007669"/>
    <property type="project" value="InterPro"/>
</dbReference>
<feature type="compositionally biased region" description="Polar residues" evidence="1">
    <location>
        <begin position="70"/>
        <end position="81"/>
    </location>
</feature>